<dbReference type="AlphaFoldDB" id="A0A1I7SU42"/>
<organism evidence="2 3">
    <name type="scientific">Bursaphelenchus xylophilus</name>
    <name type="common">Pinewood nematode worm</name>
    <name type="synonym">Aphelenchoides xylophilus</name>
    <dbReference type="NCBI Taxonomy" id="6326"/>
    <lineage>
        <taxon>Eukaryota</taxon>
        <taxon>Metazoa</taxon>
        <taxon>Ecdysozoa</taxon>
        <taxon>Nematoda</taxon>
        <taxon>Chromadorea</taxon>
        <taxon>Rhabditida</taxon>
        <taxon>Tylenchina</taxon>
        <taxon>Tylenchomorpha</taxon>
        <taxon>Aphelenchoidea</taxon>
        <taxon>Aphelenchoididae</taxon>
        <taxon>Bursaphelenchus</taxon>
    </lineage>
</organism>
<proteinExistence type="predicted"/>
<dbReference type="Proteomes" id="UP000095284">
    <property type="component" value="Unplaced"/>
</dbReference>
<evidence type="ECO:0000256" key="1">
    <source>
        <dbReference type="SAM" id="MobiDB-lite"/>
    </source>
</evidence>
<protein>
    <submittedName>
        <fullName evidence="3">Uncharacterized protein</fullName>
    </submittedName>
</protein>
<feature type="region of interest" description="Disordered" evidence="1">
    <location>
        <begin position="1"/>
        <end position="67"/>
    </location>
</feature>
<reference evidence="3" key="1">
    <citation type="submission" date="2016-11" db="UniProtKB">
        <authorList>
            <consortium name="WormBaseParasite"/>
        </authorList>
    </citation>
    <scope>IDENTIFICATION</scope>
</reference>
<dbReference type="WBParaSite" id="BXY_1656300.1">
    <property type="protein sequence ID" value="BXY_1656300.1"/>
    <property type="gene ID" value="BXY_1656300"/>
</dbReference>
<sequence>MIGNAREGKINPIVPSKCGLSTTPKTLFSPTTWDKPLRSPVNPAPEIGPFSRNPGRISEVSHDRPHS</sequence>
<accession>A0A1I7SU42</accession>
<evidence type="ECO:0000313" key="2">
    <source>
        <dbReference type="Proteomes" id="UP000095284"/>
    </source>
</evidence>
<evidence type="ECO:0000313" key="3">
    <source>
        <dbReference type="WBParaSite" id="BXY_1656300.1"/>
    </source>
</evidence>
<feature type="compositionally biased region" description="Polar residues" evidence="1">
    <location>
        <begin position="19"/>
        <end position="32"/>
    </location>
</feature>
<name>A0A1I7SU42_BURXY</name>